<evidence type="ECO:0000256" key="1">
    <source>
        <dbReference type="ARBA" id="ARBA00004141"/>
    </source>
</evidence>
<dbReference type="Pfam" id="PF12710">
    <property type="entry name" value="HAD"/>
    <property type="match status" value="1"/>
</dbReference>
<evidence type="ECO:0000256" key="5">
    <source>
        <dbReference type="ARBA" id="ARBA00023136"/>
    </source>
</evidence>
<feature type="transmembrane region" description="Helical" evidence="6">
    <location>
        <begin position="424"/>
        <end position="441"/>
    </location>
</feature>
<evidence type="ECO:0000256" key="6">
    <source>
        <dbReference type="SAM" id="Phobius"/>
    </source>
</evidence>
<accession>A0A2R4CC46</accession>
<feature type="transmembrane region" description="Helical" evidence="6">
    <location>
        <begin position="295"/>
        <end position="312"/>
    </location>
</feature>
<feature type="transmembrane region" description="Helical" evidence="6">
    <location>
        <begin position="223"/>
        <end position="243"/>
    </location>
</feature>
<dbReference type="InterPro" id="IPR039653">
    <property type="entry name" value="Prenyltransferase"/>
</dbReference>
<evidence type="ECO:0000256" key="4">
    <source>
        <dbReference type="ARBA" id="ARBA00022989"/>
    </source>
</evidence>
<dbReference type="GO" id="GO:0009247">
    <property type="term" value="P:glycolipid biosynthetic process"/>
    <property type="evidence" value="ECO:0007669"/>
    <property type="project" value="TreeGrafter"/>
</dbReference>
<dbReference type="EMBL" id="CP028324">
    <property type="protein sequence ID" value="AVR97165.1"/>
    <property type="molecule type" value="Genomic_DNA"/>
</dbReference>
<dbReference type="Proteomes" id="UP000240505">
    <property type="component" value="Chromosome"/>
</dbReference>
<dbReference type="AlphaFoldDB" id="A0A2R4CC46"/>
<gene>
    <name evidence="7" type="ORF">C9I28_17090</name>
</gene>
<dbReference type="CDD" id="cd13963">
    <property type="entry name" value="PT_UbiA_2"/>
    <property type="match status" value="1"/>
</dbReference>
<dbReference type="Pfam" id="PF01040">
    <property type="entry name" value="UbiA"/>
    <property type="match status" value="1"/>
</dbReference>
<dbReference type="PANTHER" id="PTHR11048">
    <property type="entry name" value="PRENYLTRANSFERASES"/>
    <property type="match status" value="1"/>
</dbReference>
<sequence>MDVCVETSAIIAVDLDGTLTPTDTLYESAVCLLRNNPANLLALPFWLLQGKAVLKSKIADRACLDVTTLPYNRHLIEWLQQQRAAGRKIVLTSATDRRLAQAVADHVGLFDVVLASDGTTNNKGVHKRAALDARYGAEGYDYAGNSAADIAVWAGARQAIVVNASATLARRAARIAPVAKIFPPQAITLTHWRRVFRLHQWLKNLLLFVPLLAAHQAGNVGALATLVLAFFAFSLCASAVYVANDILDLESDRKHPRKRLRPFASAAVPIKLGALLGPSLAAASMMLGTMVGSAFTRWLLFYFVLTCAYSLWLKRIALVDCLTLAALYTLRIVAGAAAVAISLSFWLLAFSIFIFLSLAFVKRYAELRVQASAGSGWAHGRGYAVSDVQFLQMLGVAASYAAVLVLALYLHGDTVATLYVQPELIWFAVPLMLFWVSWVWMKAHRGEMHDDPIVFAAKDRASLAVAALIALCFVLADHGIGG</sequence>
<dbReference type="NCBIfam" id="NF006088">
    <property type="entry name" value="PRK08238.1"/>
    <property type="match status" value="1"/>
</dbReference>
<dbReference type="KEGG" id="masz:C9I28_17090"/>
<reference evidence="7 8" key="1">
    <citation type="submission" date="2018-03" db="EMBL/GenBank/DDBJ databases">
        <title>Massilia armeniaca sp. nov., isolated from desert soil.</title>
        <authorList>
            <person name="Huang H."/>
            <person name="Ren M."/>
        </authorList>
    </citation>
    <scope>NUCLEOTIDE SEQUENCE [LARGE SCALE GENOMIC DNA]</scope>
    <source>
        <strain evidence="7 8">ZMN-3</strain>
    </source>
</reference>
<dbReference type="InterPro" id="IPR000537">
    <property type="entry name" value="UbiA_prenyltransferase"/>
</dbReference>
<dbReference type="PANTHER" id="PTHR11048:SF5">
    <property type="entry name" value="DECAPRENYL-PHOSPHATE PHOSPHORIBOSYLTRANSFERASE"/>
    <property type="match status" value="1"/>
</dbReference>
<protein>
    <submittedName>
        <fullName evidence="7">UbiA family prenyltransferase</fullName>
    </submittedName>
</protein>
<comment type="subcellular location">
    <subcellularLocation>
        <location evidence="1">Membrane</location>
        <topology evidence="1">Multi-pass membrane protein</topology>
    </subcellularLocation>
</comment>
<organism evidence="7 8">
    <name type="scientific">Pseudoduganella armeniaca</name>
    <dbReference type="NCBI Taxonomy" id="2072590"/>
    <lineage>
        <taxon>Bacteria</taxon>
        <taxon>Pseudomonadati</taxon>
        <taxon>Pseudomonadota</taxon>
        <taxon>Betaproteobacteria</taxon>
        <taxon>Burkholderiales</taxon>
        <taxon>Oxalobacteraceae</taxon>
        <taxon>Telluria group</taxon>
        <taxon>Pseudoduganella</taxon>
    </lineage>
</organism>
<keyword evidence="3 6" id="KW-0812">Transmembrane</keyword>
<dbReference type="Gene3D" id="1.10.357.140">
    <property type="entry name" value="UbiA prenyltransferase"/>
    <property type="match status" value="1"/>
</dbReference>
<dbReference type="OrthoDB" id="9803632at2"/>
<evidence type="ECO:0000256" key="2">
    <source>
        <dbReference type="ARBA" id="ARBA00022475"/>
    </source>
</evidence>
<dbReference type="InterPro" id="IPR036412">
    <property type="entry name" value="HAD-like_sf"/>
</dbReference>
<dbReference type="GO" id="GO:0016765">
    <property type="term" value="F:transferase activity, transferring alkyl or aryl (other than methyl) groups"/>
    <property type="evidence" value="ECO:0007669"/>
    <property type="project" value="InterPro"/>
</dbReference>
<feature type="transmembrane region" description="Helical" evidence="6">
    <location>
        <begin position="263"/>
        <end position="283"/>
    </location>
</feature>
<keyword evidence="8" id="KW-1185">Reference proteome</keyword>
<feature type="transmembrane region" description="Helical" evidence="6">
    <location>
        <begin position="390"/>
        <end position="412"/>
    </location>
</feature>
<dbReference type="SUPFAM" id="SSF56784">
    <property type="entry name" value="HAD-like"/>
    <property type="match status" value="1"/>
</dbReference>
<dbReference type="InterPro" id="IPR044878">
    <property type="entry name" value="UbiA_sf"/>
</dbReference>
<dbReference type="Gene3D" id="3.40.50.1000">
    <property type="entry name" value="HAD superfamily/HAD-like"/>
    <property type="match status" value="1"/>
</dbReference>
<name>A0A2R4CC46_9BURK</name>
<feature type="transmembrane region" description="Helical" evidence="6">
    <location>
        <begin position="343"/>
        <end position="361"/>
    </location>
</feature>
<dbReference type="InterPro" id="IPR023214">
    <property type="entry name" value="HAD_sf"/>
</dbReference>
<feature type="transmembrane region" description="Helical" evidence="6">
    <location>
        <begin position="461"/>
        <end position="480"/>
    </location>
</feature>
<dbReference type="GO" id="GO:0005886">
    <property type="term" value="C:plasma membrane"/>
    <property type="evidence" value="ECO:0007669"/>
    <property type="project" value="TreeGrafter"/>
</dbReference>
<keyword evidence="5 6" id="KW-0472">Membrane</keyword>
<proteinExistence type="predicted"/>
<keyword evidence="2" id="KW-1003">Cell membrane</keyword>
<keyword evidence="7" id="KW-0808">Transferase</keyword>
<keyword evidence="4 6" id="KW-1133">Transmembrane helix</keyword>
<evidence type="ECO:0000313" key="7">
    <source>
        <dbReference type="EMBL" id="AVR97165.1"/>
    </source>
</evidence>
<evidence type="ECO:0000313" key="8">
    <source>
        <dbReference type="Proteomes" id="UP000240505"/>
    </source>
</evidence>
<evidence type="ECO:0000256" key="3">
    <source>
        <dbReference type="ARBA" id="ARBA00022692"/>
    </source>
</evidence>